<dbReference type="NCBIfam" id="NF002016">
    <property type="entry name" value="PRK00823.1-1"/>
    <property type="match status" value="1"/>
</dbReference>
<dbReference type="RefSeq" id="WP_064612043.1">
    <property type="nucleotide sequence ID" value="NZ_LXHB01000142.1"/>
</dbReference>
<dbReference type="EC" id="4.2.1.96" evidence="4"/>
<dbReference type="Proteomes" id="UP000078228">
    <property type="component" value="Unassembled WGS sequence"/>
</dbReference>
<accession>A0A198UU80</accession>
<dbReference type="EMBL" id="LXHC01000011">
    <property type="protein sequence ID" value="OAU96989.1"/>
    <property type="molecule type" value="Genomic_DNA"/>
</dbReference>
<gene>
    <name evidence="6" type="ORF">AO382_1671</name>
    <name evidence="5" type="ORF">AO384_0798</name>
</gene>
<name>A0A198UU80_MORCA</name>
<evidence type="ECO:0000256" key="3">
    <source>
        <dbReference type="ARBA" id="ARBA00023239"/>
    </source>
</evidence>
<dbReference type="PANTHER" id="PTHR42805:SF1">
    <property type="entry name" value="PTERIN-4-ALPHA-CARBINOLAMINE DEHYDRATASE-RELATED"/>
    <property type="match status" value="1"/>
</dbReference>
<dbReference type="OrthoDB" id="5294615at2"/>
<proteinExistence type="inferred from homology"/>
<dbReference type="SUPFAM" id="SSF55248">
    <property type="entry name" value="PCD-like"/>
    <property type="match status" value="1"/>
</dbReference>
<dbReference type="CDD" id="cd00913">
    <property type="entry name" value="PCD_DCoH_subfamily_a"/>
    <property type="match status" value="1"/>
</dbReference>
<evidence type="ECO:0000313" key="5">
    <source>
        <dbReference type="EMBL" id="OAU96989.1"/>
    </source>
</evidence>
<dbReference type="Gene3D" id="3.30.1360.20">
    <property type="entry name" value="Transcriptional coactivator/pterin dehydratase"/>
    <property type="match status" value="1"/>
</dbReference>
<evidence type="ECO:0000256" key="1">
    <source>
        <dbReference type="ARBA" id="ARBA00001554"/>
    </source>
</evidence>
<comment type="catalytic activity">
    <reaction evidence="1 4">
        <text>(4aS,6R)-4a-hydroxy-L-erythro-5,6,7,8-tetrahydrobiopterin = (6R)-L-erythro-6,7-dihydrobiopterin + H2O</text>
        <dbReference type="Rhea" id="RHEA:11920"/>
        <dbReference type="ChEBI" id="CHEBI:15377"/>
        <dbReference type="ChEBI" id="CHEBI:15642"/>
        <dbReference type="ChEBI" id="CHEBI:43120"/>
        <dbReference type="EC" id="4.2.1.96"/>
    </reaction>
</comment>
<dbReference type="HAMAP" id="MF_00434">
    <property type="entry name" value="Pterin_4_alpha"/>
    <property type="match status" value="1"/>
</dbReference>
<keyword evidence="3 4" id="KW-0456">Lyase</keyword>
<evidence type="ECO:0000313" key="7">
    <source>
        <dbReference type="Proteomes" id="UP000078228"/>
    </source>
</evidence>
<dbReference type="InterPro" id="IPR050376">
    <property type="entry name" value="Pterin-4-alpha-carb_dehyd"/>
</dbReference>
<dbReference type="EMBL" id="LXHE01000016">
    <property type="protein sequence ID" value="OAV00074.1"/>
    <property type="molecule type" value="Genomic_DNA"/>
</dbReference>
<dbReference type="PANTHER" id="PTHR42805">
    <property type="entry name" value="PTERIN-4-ALPHA-CARBINOLAMINE DEHYDRATASE-RELATED"/>
    <property type="match status" value="1"/>
</dbReference>
<evidence type="ECO:0000313" key="6">
    <source>
        <dbReference type="EMBL" id="OAV00074.1"/>
    </source>
</evidence>
<dbReference type="GO" id="GO:0006729">
    <property type="term" value="P:tetrahydrobiopterin biosynthetic process"/>
    <property type="evidence" value="ECO:0007669"/>
    <property type="project" value="InterPro"/>
</dbReference>
<protein>
    <recommendedName>
        <fullName evidence="4">Putative pterin-4-alpha-carbinolamine dehydratase</fullName>
        <shortName evidence="4">PHS</shortName>
        <ecNumber evidence="4">4.2.1.96</ecNumber>
    </recommendedName>
    <alternativeName>
        <fullName evidence="4">4-alpha-hydroxy-tetrahydropterin dehydratase</fullName>
    </alternativeName>
    <alternativeName>
        <fullName evidence="4">Pterin carbinolamine dehydratase</fullName>
        <shortName evidence="4">PCD</shortName>
    </alternativeName>
</protein>
<reference evidence="7 8" key="1">
    <citation type="journal article" date="2016" name="Genome Biol. Evol.">
        <title>Comparative Genomic Analyses of the Moraxella catarrhalis Serosensitive and Seroresistant Lineages Demonstrate Their Independent Evolution.</title>
        <authorList>
            <person name="Earl J.P."/>
            <person name="de Vries S.P."/>
            <person name="Ahmed A."/>
            <person name="Powell E."/>
            <person name="Schultz M.P."/>
            <person name="Hermans P.W."/>
            <person name="Hill D.J."/>
            <person name="Zhou Z."/>
            <person name="Constantinidou C.I."/>
            <person name="Hu F.Z."/>
            <person name="Bootsma H.J."/>
            <person name="Ehrlich G.D."/>
        </authorList>
    </citation>
    <scope>NUCLEOTIDE SEQUENCE [LARGE SCALE GENOMIC DNA]</scope>
    <source>
        <strain evidence="5 7">Z7542</strain>
        <strain evidence="6 8">Z7574</strain>
    </source>
</reference>
<dbReference type="AlphaFoldDB" id="A0A198UU80"/>
<organism evidence="5 7">
    <name type="scientific">Moraxella catarrhalis</name>
    <name type="common">Branhamella catarrhalis</name>
    <dbReference type="NCBI Taxonomy" id="480"/>
    <lineage>
        <taxon>Bacteria</taxon>
        <taxon>Pseudomonadati</taxon>
        <taxon>Pseudomonadota</taxon>
        <taxon>Gammaproteobacteria</taxon>
        <taxon>Moraxellales</taxon>
        <taxon>Moraxellaceae</taxon>
        <taxon>Moraxella</taxon>
    </lineage>
</organism>
<dbReference type="InterPro" id="IPR001533">
    <property type="entry name" value="Pterin_deHydtase"/>
</dbReference>
<evidence type="ECO:0000256" key="2">
    <source>
        <dbReference type="ARBA" id="ARBA00006472"/>
    </source>
</evidence>
<sequence length="112" mass="12497">MSTSLKNQTCQACSVGAPLIQPEAYQSLLDQLSDWHIITVDHIDRLTKVYSFKNFKKALDFANQVGEIAETAGHHPALLVEWGQVTVTWWSHEAGGLHQNDFIMAAKTDALF</sequence>
<keyword evidence="7" id="KW-1185">Reference proteome</keyword>
<dbReference type="GO" id="GO:0008124">
    <property type="term" value="F:4-alpha-hydroxytetrahydrobiopterin dehydratase activity"/>
    <property type="evidence" value="ECO:0007669"/>
    <property type="project" value="UniProtKB-UniRule"/>
</dbReference>
<dbReference type="Proteomes" id="UP000078446">
    <property type="component" value="Unassembled WGS sequence"/>
</dbReference>
<dbReference type="Pfam" id="PF01329">
    <property type="entry name" value="Pterin_4a"/>
    <property type="match status" value="1"/>
</dbReference>
<dbReference type="PATRIC" id="fig|480.236.peg.338"/>
<evidence type="ECO:0000313" key="8">
    <source>
        <dbReference type="Proteomes" id="UP000078446"/>
    </source>
</evidence>
<comment type="caution">
    <text evidence="5">The sequence shown here is derived from an EMBL/GenBank/DDBJ whole genome shotgun (WGS) entry which is preliminary data.</text>
</comment>
<comment type="similarity">
    <text evidence="2 4">Belongs to the pterin-4-alpha-carbinolamine dehydratase family.</text>
</comment>
<evidence type="ECO:0000256" key="4">
    <source>
        <dbReference type="HAMAP-Rule" id="MF_00434"/>
    </source>
</evidence>
<dbReference type="InterPro" id="IPR036428">
    <property type="entry name" value="PCD_sf"/>
</dbReference>